<dbReference type="PATRIC" id="fig|688269.3.peg.1449"/>
<dbReference type="RefSeq" id="WP_013932682.1">
    <property type="nucleotide sequence ID" value="NC_015707.1"/>
</dbReference>
<dbReference type="CDD" id="cd05403">
    <property type="entry name" value="NT_KNTase_like"/>
    <property type="match status" value="1"/>
</dbReference>
<name>F7YXB0_9THEM</name>
<gene>
    <name evidence="2" type="ORF">Theth_1406</name>
</gene>
<evidence type="ECO:0000313" key="2">
    <source>
        <dbReference type="EMBL" id="AEH51468.1"/>
    </source>
</evidence>
<dbReference type="Gene3D" id="3.30.460.10">
    <property type="entry name" value="Beta Polymerase, domain 2"/>
    <property type="match status" value="1"/>
</dbReference>
<dbReference type="eggNOG" id="COG1708">
    <property type="taxonomic scope" value="Bacteria"/>
</dbReference>
<dbReference type="KEGG" id="tta:Theth_1406"/>
<dbReference type="InterPro" id="IPR002934">
    <property type="entry name" value="Polymerase_NTP_transf_dom"/>
</dbReference>
<keyword evidence="3" id="KW-1185">Reference proteome</keyword>
<dbReference type="InterPro" id="IPR052548">
    <property type="entry name" value="Type_VII_TA_antitoxin"/>
</dbReference>
<accession>F7YXB0</accession>
<organism evidence="2 3">
    <name type="scientific">Pseudothermotoga thermarum DSM 5069</name>
    <dbReference type="NCBI Taxonomy" id="688269"/>
    <lineage>
        <taxon>Bacteria</taxon>
        <taxon>Thermotogati</taxon>
        <taxon>Thermotogota</taxon>
        <taxon>Thermotogae</taxon>
        <taxon>Thermotogales</taxon>
        <taxon>Thermotogaceae</taxon>
        <taxon>Pseudothermotoga</taxon>
    </lineage>
</organism>
<feature type="domain" description="Polymerase nucleotidyl transferase" evidence="1">
    <location>
        <begin position="11"/>
        <end position="85"/>
    </location>
</feature>
<sequence length="100" mass="11421">MDREKILETLKKVSEEAYKTFPQIKKIILFGSLARGDHTGLSDVDLILVATNLPKNPIERLKLFYPFFSDRIPIALDLIVIEENEMENIKHMLGGPTIIL</sequence>
<dbReference type="InterPro" id="IPR043519">
    <property type="entry name" value="NT_sf"/>
</dbReference>
<proteinExistence type="predicted"/>
<dbReference type="PANTHER" id="PTHR33933">
    <property type="entry name" value="NUCLEOTIDYLTRANSFERASE"/>
    <property type="match status" value="1"/>
</dbReference>
<evidence type="ECO:0000259" key="1">
    <source>
        <dbReference type="Pfam" id="PF01909"/>
    </source>
</evidence>
<dbReference type="HOGENOM" id="CLU_130257_9_2_0"/>
<reference evidence="2 3" key="1">
    <citation type="submission" date="2010-11" db="EMBL/GenBank/DDBJ databases">
        <title>The complete genome of Thermotoga thermarum DSM 5069.</title>
        <authorList>
            <consortium name="US DOE Joint Genome Institute (JGI-PGF)"/>
            <person name="Lucas S."/>
            <person name="Copeland A."/>
            <person name="Lapidus A."/>
            <person name="Bruce D."/>
            <person name="Goodwin L."/>
            <person name="Pitluck S."/>
            <person name="Kyrpides N."/>
            <person name="Mavromatis K."/>
            <person name="Ivanova N."/>
            <person name="Zeytun A."/>
            <person name="Brettin T."/>
            <person name="Detter J.C."/>
            <person name="Tapia R."/>
            <person name="Han C."/>
            <person name="Land M."/>
            <person name="Hauser L."/>
            <person name="Markowitz V."/>
            <person name="Cheng J.-F."/>
            <person name="Hugenholtz P."/>
            <person name="Woyke T."/>
            <person name="Wu D."/>
            <person name="Spring S."/>
            <person name="Schroeder M."/>
            <person name="Brambilla E."/>
            <person name="Klenk H.-P."/>
            <person name="Eisen J.A."/>
        </authorList>
    </citation>
    <scope>NUCLEOTIDE SEQUENCE [LARGE SCALE GENOMIC DNA]</scope>
    <source>
        <strain evidence="2 3">DSM 5069</strain>
    </source>
</reference>
<dbReference type="Pfam" id="PF01909">
    <property type="entry name" value="NTP_transf_2"/>
    <property type="match status" value="1"/>
</dbReference>
<dbReference type="GO" id="GO:0016779">
    <property type="term" value="F:nucleotidyltransferase activity"/>
    <property type="evidence" value="ECO:0007669"/>
    <property type="project" value="InterPro"/>
</dbReference>
<protein>
    <submittedName>
        <fullName evidence="2">DNA polymerase beta domain protein region</fullName>
    </submittedName>
</protein>
<dbReference type="Proteomes" id="UP000006804">
    <property type="component" value="Chromosome"/>
</dbReference>
<dbReference type="SUPFAM" id="SSF81301">
    <property type="entry name" value="Nucleotidyltransferase"/>
    <property type="match status" value="1"/>
</dbReference>
<evidence type="ECO:0000313" key="3">
    <source>
        <dbReference type="Proteomes" id="UP000006804"/>
    </source>
</evidence>
<dbReference type="EMBL" id="CP002351">
    <property type="protein sequence ID" value="AEH51468.1"/>
    <property type="molecule type" value="Genomic_DNA"/>
</dbReference>
<dbReference type="PANTHER" id="PTHR33933:SF1">
    <property type="entry name" value="PROTEIN ADENYLYLTRANSFERASE MNTA-RELATED"/>
    <property type="match status" value="1"/>
</dbReference>
<dbReference type="AlphaFoldDB" id="F7YXB0"/>